<name>A0A8T1N7B9_CARIL</name>
<dbReference type="EMBL" id="CM031824">
    <property type="protein sequence ID" value="KAG6624937.1"/>
    <property type="molecule type" value="Genomic_DNA"/>
</dbReference>
<reference evidence="1" key="1">
    <citation type="submission" date="2020-12" db="EMBL/GenBank/DDBJ databases">
        <title>WGS assembly of Carya illinoinensis cv. Pawnee.</title>
        <authorList>
            <person name="Platts A."/>
            <person name="Shu S."/>
            <person name="Wright S."/>
            <person name="Barry K."/>
            <person name="Edger P."/>
            <person name="Pires J.C."/>
            <person name="Schmutz J."/>
        </authorList>
    </citation>
    <scope>NUCLEOTIDE SEQUENCE</scope>
    <source>
        <tissue evidence="1">Leaf</tissue>
    </source>
</reference>
<evidence type="ECO:0000313" key="1">
    <source>
        <dbReference type="EMBL" id="KAG6624937.1"/>
    </source>
</evidence>
<proteinExistence type="predicted"/>
<sequence length="126" mass="14082">MILKWKKENRATVFDNENLERQDSPKIRLEAWESLPTAVEKWCRGEKKFCGGEENKKWSEGYGYLYGAPPSPTKTNAVSVHHLLAEVLQRVQHSHDESTGVVYCGGDGVGFAGGSGEFRQRGRGVN</sequence>
<dbReference type="Proteomes" id="UP000811609">
    <property type="component" value="Chromosome 16"/>
</dbReference>
<gene>
    <name evidence="1" type="ORF">CIPAW_16G060900</name>
</gene>
<organism evidence="1 2">
    <name type="scientific">Carya illinoinensis</name>
    <name type="common">Pecan</name>
    <dbReference type="NCBI Taxonomy" id="32201"/>
    <lineage>
        <taxon>Eukaryota</taxon>
        <taxon>Viridiplantae</taxon>
        <taxon>Streptophyta</taxon>
        <taxon>Embryophyta</taxon>
        <taxon>Tracheophyta</taxon>
        <taxon>Spermatophyta</taxon>
        <taxon>Magnoliopsida</taxon>
        <taxon>eudicotyledons</taxon>
        <taxon>Gunneridae</taxon>
        <taxon>Pentapetalae</taxon>
        <taxon>rosids</taxon>
        <taxon>fabids</taxon>
        <taxon>Fagales</taxon>
        <taxon>Juglandaceae</taxon>
        <taxon>Carya</taxon>
    </lineage>
</organism>
<keyword evidence="2" id="KW-1185">Reference proteome</keyword>
<accession>A0A8T1N7B9</accession>
<comment type="caution">
    <text evidence="1">The sequence shown here is derived from an EMBL/GenBank/DDBJ whole genome shotgun (WGS) entry which is preliminary data.</text>
</comment>
<dbReference type="AlphaFoldDB" id="A0A8T1N7B9"/>
<evidence type="ECO:0000313" key="2">
    <source>
        <dbReference type="Proteomes" id="UP000811609"/>
    </source>
</evidence>
<protein>
    <submittedName>
        <fullName evidence="1">Uncharacterized protein</fullName>
    </submittedName>
</protein>